<feature type="chain" id="PRO_5047168845" evidence="1">
    <location>
        <begin position="21"/>
        <end position="143"/>
    </location>
</feature>
<protein>
    <submittedName>
        <fullName evidence="2">Uncharacterized protein</fullName>
    </submittedName>
</protein>
<evidence type="ECO:0000256" key="1">
    <source>
        <dbReference type="SAM" id="SignalP"/>
    </source>
</evidence>
<dbReference type="EMBL" id="JBHFEH010000024">
    <property type="protein sequence ID" value="KAL2052880.1"/>
    <property type="molecule type" value="Genomic_DNA"/>
</dbReference>
<keyword evidence="3" id="KW-1185">Reference proteome</keyword>
<evidence type="ECO:0000313" key="2">
    <source>
        <dbReference type="EMBL" id="KAL2052880.1"/>
    </source>
</evidence>
<reference evidence="2 3" key="1">
    <citation type="submission" date="2024-09" db="EMBL/GenBank/DDBJ databases">
        <title>Rethinking Asexuality: The Enigmatic Case of Functional Sexual Genes in Lepraria (Stereocaulaceae).</title>
        <authorList>
            <person name="Doellman M."/>
            <person name="Sun Y."/>
            <person name="Barcenas-Pena A."/>
            <person name="Lumbsch H.T."/>
            <person name="Grewe F."/>
        </authorList>
    </citation>
    <scope>NUCLEOTIDE SEQUENCE [LARGE SCALE GENOMIC DNA]</scope>
    <source>
        <strain evidence="2 3">Grewe 0041</strain>
    </source>
</reference>
<dbReference type="Proteomes" id="UP001590951">
    <property type="component" value="Unassembled WGS sequence"/>
</dbReference>
<evidence type="ECO:0000313" key="3">
    <source>
        <dbReference type="Proteomes" id="UP001590951"/>
    </source>
</evidence>
<keyword evidence="1" id="KW-0732">Signal</keyword>
<accession>A0ABR4B4T7</accession>
<gene>
    <name evidence="2" type="ORF">ABVK25_006820</name>
</gene>
<name>A0ABR4B4T7_9LECA</name>
<sequence length="143" mass="16107">MGPFLFIKLLTPTLVATAKSEPANTVRVVWVCSLEVTGEKSHGITLDYLNYWPSLLPLERYGVTKTGNGLHGVDFAKRYEADGVVSVPCNPDNLRSDLYRDGGCMFKAVLNTLVLFPPIYGALYRNTLWFVAYNYNERHRKMG</sequence>
<proteinExistence type="predicted"/>
<dbReference type="Gene3D" id="3.40.50.720">
    <property type="entry name" value="NAD(P)-binding Rossmann-like Domain"/>
    <property type="match status" value="1"/>
</dbReference>
<organism evidence="2 3">
    <name type="scientific">Lepraria finkii</name>
    <dbReference type="NCBI Taxonomy" id="1340010"/>
    <lineage>
        <taxon>Eukaryota</taxon>
        <taxon>Fungi</taxon>
        <taxon>Dikarya</taxon>
        <taxon>Ascomycota</taxon>
        <taxon>Pezizomycotina</taxon>
        <taxon>Lecanoromycetes</taxon>
        <taxon>OSLEUM clade</taxon>
        <taxon>Lecanoromycetidae</taxon>
        <taxon>Lecanorales</taxon>
        <taxon>Lecanorineae</taxon>
        <taxon>Stereocaulaceae</taxon>
        <taxon>Lepraria</taxon>
    </lineage>
</organism>
<comment type="caution">
    <text evidence="2">The sequence shown here is derived from an EMBL/GenBank/DDBJ whole genome shotgun (WGS) entry which is preliminary data.</text>
</comment>
<feature type="signal peptide" evidence="1">
    <location>
        <begin position="1"/>
        <end position="20"/>
    </location>
</feature>